<dbReference type="InterPro" id="IPR031730">
    <property type="entry name" value="Carbam_trans_C"/>
</dbReference>
<comment type="caution">
    <text evidence="4">The sequence shown here is derived from an EMBL/GenBank/DDBJ whole genome shotgun (WGS) entry which is preliminary data.</text>
</comment>
<dbReference type="InterPro" id="IPR043129">
    <property type="entry name" value="ATPase_NBD"/>
</dbReference>
<comment type="similarity">
    <text evidence="1">Belongs to the NodU/CmcH family.</text>
</comment>
<protein>
    <recommendedName>
        <fullName evidence="6">Carbamoyltransferase</fullName>
    </recommendedName>
</protein>
<organism evidence="4 5">
    <name type="scientific">Niastella vici</name>
    <dbReference type="NCBI Taxonomy" id="1703345"/>
    <lineage>
        <taxon>Bacteria</taxon>
        <taxon>Pseudomonadati</taxon>
        <taxon>Bacteroidota</taxon>
        <taxon>Chitinophagia</taxon>
        <taxon>Chitinophagales</taxon>
        <taxon>Chitinophagaceae</taxon>
        <taxon>Niastella</taxon>
    </lineage>
</organism>
<dbReference type="STRING" id="1703345.A3860_11885"/>
<dbReference type="Gene3D" id="3.90.870.20">
    <property type="entry name" value="Carbamoyltransferase, C-terminal domain"/>
    <property type="match status" value="1"/>
</dbReference>
<sequence length="627" mass="70623">MREADKKTILGISAFYHDAAAAIIEDGNIIAAAQEERFTRKKHDAAFPVNAIRFCLEHAGRSINDLDAVVFYDKPLLKFERLLETYYAFSPKGWKSFIMAMPVWIKEKLFLKKNIREGLNSIEKVDKKKLKLLFAEHHLSHAASAFYASPFDKAAILTIDGVGEWATASIGIGEGNKITTLKELHFPHSVGLLYSSFTYYCGFKVNSGEYKLMGLAPYGNANSGNVKKFKELITRHLVDVKEDGSIFLNQEYFSYATGDRMVYDKKWQALFGFPRRPSESPLEQPHCDLALAIQEVTEEIVLNLAREAKRLTNADHLCMAGGVALNCVANGKLDDARLFKQLFIQPAAGDAGGALGAALAAHYIYFGGNRKGRTTEMDSLQGSYLGPEYADQAILAMARKYRAPYTQFAEEDALLNETARLIAQKSSIGWHQGRMEFGPRALGARSILADARDPQMQKKLNEQIKFRESFRPFAPAVLAEEVAGYFEHAGASPYMLLVKPVKKDRQIPYPPGYESNDLLGKLYFQRSNLPAITHIDHSARIQTVHKETNPRFWKLLNAFKQQTGCAVLINTSFNVRGEPIVNTPEDAYRCFMRTGMDYLIIGNFIFCKKDQPAWHEKTDWEQEFTLD</sequence>
<dbReference type="InterPro" id="IPR038152">
    <property type="entry name" value="Carbam_trans_C_sf"/>
</dbReference>
<proteinExistence type="inferred from homology"/>
<dbReference type="PANTHER" id="PTHR34847">
    <property type="entry name" value="NODULATION PROTEIN U"/>
    <property type="match status" value="1"/>
</dbReference>
<evidence type="ECO:0008006" key="6">
    <source>
        <dbReference type="Google" id="ProtNLM"/>
    </source>
</evidence>
<dbReference type="Pfam" id="PF16861">
    <property type="entry name" value="Carbam_trans_C"/>
    <property type="match status" value="1"/>
</dbReference>
<dbReference type="OrthoDB" id="9780777at2"/>
<dbReference type="AlphaFoldDB" id="A0A1V9FG58"/>
<evidence type="ECO:0000256" key="1">
    <source>
        <dbReference type="ARBA" id="ARBA00006129"/>
    </source>
</evidence>
<dbReference type="Proteomes" id="UP000192796">
    <property type="component" value="Unassembled WGS sequence"/>
</dbReference>
<keyword evidence="5" id="KW-1185">Reference proteome</keyword>
<evidence type="ECO:0000313" key="4">
    <source>
        <dbReference type="EMBL" id="OQP57320.1"/>
    </source>
</evidence>
<evidence type="ECO:0000259" key="2">
    <source>
        <dbReference type="Pfam" id="PF02543"/>
    </source>
</evidence>
<dbReference type="CDD" id="cd24098">
    <property type="entry name" value="ASKHA_NBD_TobZ_N"/>
    <property type="match status" value="1"/>
</dbReference>
<dbReference type="InterPro" id="IPR051338">
    <property type="entry name" value="NodU/CmcH_Carbamoyltrnsfr"/>
</dbReference>
<gene>
    <name evidence="4" type="ORF">A3860_11885</name>
</gene>
<name>A0A1V9FG58_9BACT</name>
<dbReference type="Pfam" id="PF02543">
    <property type="entry name" value="Carbam_trans_N"/>
    <property type="match status" value="1"/>
</dbReference>
<feature type="domain" description="Carbamoyltransferase" evidence="2">
    <location>
        <begin position="9"/>
        <end position="359"/>
    </location>
</feature>
<accession>A0A1V9FG58</accession>
<evidence type="ECO:0000259" key="3">
    <source>
        <dbReference type="Pfam" id="PF16861"/>
    </source>
</evidence>
<evidence type="ECO:0000313" key="5">
    <source>
        <dbReference type="Proteomes" id="UP000192796"/>
    </source>
</evidence>
<dbReference type="InterPro" id="IPR003696">
    <property type="entry name" value="Carbtransf_dom"/>
</dbReference>
<dbReference type="SUPFAM" id="SSF53067">
    <property type="entry name" value="Actin-like ATPase domain"/>
    <property type="match status" value="1"/>
</dbReference>
<reference evidence="4 5" key="1">
    <citation type="submission" date="2016-03" db="EMBL/GenBank/DDBJ databases">
        <title>Niastella vici sp. nov., isolated from farmland soil.</title>
        <authorList>
            <person name="Chen L."/>
            <person name="Wang D."/>
            <person name="Yang S."/>
            <person name="Wang G."/>
        </authorList>
    </citation>
    <scope>NUCLEOTIDE SEQUENCE [LARGE SCALE GENOMIC DNA]</scope>
    <source>
        <strain evidence="4 5">DJ57</strain>
    </source>
</reference>
<dbReference type="GO" id="GO:0003824">
    <property type="term" value="F:catalytic activity"/>
    <property type="evidence" value="ECO:0007669"/>
    <property type="project" value="InterPro"/>
</dbReference>
<dbReference type="PANTHER" id="PTHR34847:SF1">
    <property type="entry name" value="NODULATION PROTEIN U"/>
    <property type="match status" value="1"/>
</dbReference>
<dbReference type="Gene3D" id="3.30.420.40">
    <property type="match status" value="2"/>
</dbReference>
<feature type="domain" description="Carbamoyltransferase C-terminal" evidence="3">
    <location>
        <begin position="419"/>
        <end position="607"/>
    </location>
</feature>
<dbReference type="EMBL" id="LVYD01000124">
    <property type="protein sequence ID" value="OQP57320.1"/>
    <property type="molecule type" value="Genomic_DNA"/>
</dbReference>